<name>A0A843YFZ1_9RHOB</name>
<dbReference type="InterPro" id="IPR029055">
    <property type="entry name" value="Ntn_hydrolases_N"/>
</dbReference>
<dbReference type="RefSeq" id="WP_343032489.1">
    <property type="nucleotide sequence ID" value="NZ_WIBF01000002.1"/>
</dbReference>
<dbReference type="Gene3D" id="3.60.20.10">
    <property type="entry name" value="Glutamine Phosphoribosylpyrophosphate, subunit 1, domain 1"/>
    <property type="match status" value="1"/>
</dbReference>
<dbReference type="EMBL" id="WIBF01000002">
    <property type="protein sequence ID" value="MQQ08039.1"/>
    <property type="molecule type" value="Genomic_DNA"/>
</dbReference>
<dbReference type="AlphaFoldDB" id="A0A843YFZ1"/>
<dbReference type="Proteomes" id="UP000444174">
    <property type="component" value="Unassembled WGS sequence"/>
</dbReference>
<accession>A0A843YFZ1</accession>
<evidence type="ECO:0000313" key="2">
    <source>
        <dbReference type="Proteomes" id="UP000444174"/>
    </source>
</evidence>
<organism evidence="1 2">
    <name type="scientific">Tritonibacter litoralis</name>
    <dbReference type="NCBI Taxonomy" id="2662264"/>
    <lineage>
        <taxon>Bacteria</taxon>
        <taxon>Pseudomonadati</taxon>
        <taxon>Pseudomonadota</taxon>
        <taxon>Alphaproteobacteria</taxon>
        <taxon>Rhodobacterales</taxon>
        <taxon>Paracoccaceae</taxon>
        <taxon>Tritonibacter</taxon>
    </lineage>
</organism>
<sequence>MTFSIVARCAETGQFGVAISSSSPAVAARCAFAQPGIGAVASQNITNPALGPAVLSHLAAGQSAVEAVAQAISDEAFPDHRQILAVDGTGAAAVHSGENALGIWTSAIGTDCAAGGNLLANDTVPAAMVAEFETATGTLADRLILAMQAGLHAGGEAGPVHSAGLLIADKQVWPYAELRCDWTEDCPIAAVARAWEVYKPQADDYVTRALNPTEAPSYGVPGDE</sequence>
<protein>
    <submittedName>
        <fullName evidence="1">DUF1028 domain-containing protein</fullName>
    </submittedName>
</protein>
<comment type="caution">
    <text evidence="1">The sequence shown here is derived from an EMBL/GenBank/DDBJ whole genome shotgun (WGS) entry which is preliminary data.</text>
</comment>
<dbReference type="SUPFAM" id="SSF56235">
    <property type="entry name" value="N-terminal nucleophile aminohydrolases (Ntn hydrolases)"/>
    <property type="match status" value="1"/>
</dbReference>
<proteinExistence type="predicted"/>
<reference evidence="1 2" key="1">
    <citation type="submission" date="2019-10" db="EMBL/GenBank/DDBJ databases">
        <title>Epibacterium sp. nov., isolated from seawater.</title>
        <authorList>
            <person name="Zhang X."/>
            <person name="Li N."/>
        </authorList>
    </citation>
    <scope>NUCLEOTIDE SEQUENCE [LARGE SCALE GENOMIC DNA]</scope>
    <source>
        <strain evidence="1 2">SM1979</strain>
    </source>
</reference>
<dbReference type="InterPro" id="IPR010430">
    <property type="entry name" value="DUF1028"/>
</dbReference>
<gene>
    <name evidence="1" type="ORF">GFB49_06200</name>
</gene>
<dbReference type="PANTHER" id="PTHR39328">
    <property type="entry name" value="BLL2871 PROTEIN"/>
    <property type="match status" value="1"/>
</dbReference>
<dbReference type="PANTHER" id="PTHR39328:SF1">
    <property type="entry name" value="BLL2871 PROTEIN"/>
    <property type="match status" value="1"/>
</dbReference>
<keyword evidence="2" id="KW-1185">Reference proteome</keyword>
<evidence type="ECO:0000313" key="1">
    <source>
        <dbReference type="EMBL" id="MQQ08039.1"/>
    </source>
</evidence>
<dbReference type="Pfam" id="PF06267">
    <property type="entry name" value="DUF1028"/>
    <property type="match status" value="1"/>
</dbReference>